<proteinExistence type="predicted"/>
<dbReference type="OrthoDB" id="10069898at2759"/>
<dbReference type="PANTHER" id="PTHR34723:SF8">
    <property type="entry name" value="PROTEIN CBG17025"/>
    <property type="match status" value="1"/>
</dbReference>
<gene>
    <name evidence="1" type="ORF">CGLO_03055</name>
</gene>
<comment type="caution">
    <text evidence="1">The sequence shown here is derived from an EMBL/GenBank/DDBJ whole genome shotgun (WGS) entry which is preliminary data.</text>
</comment>
<reference evidence="2" key="1">
    <citation type="journal article" date="2013" name="Mol. Plant Microbe Interact.">
        <title>Global aspects of pacC regulation of pathogenicity genes in Colletotrichum gloeosporioides as revealed by transcriptome analysis.</title>
        <authorList>
            <person name="Alkan N."/>
            <person name="Meng X."/>
            <person name="Friedlander G."/>
            <person name="Reuveni E."/>
            <person name="Sukno S."/>
            <person name="Sherman A."/>
            <person name="Thon M."/>
            <person name="Fluhr R."/>
            <person name="Prusky D."/>
        </authorList>
    </citation>
    <scope>NUCLEOTIDE SEQUENCE [LARGE SCALE GENOMIC DNA]</scope>
    <source>
        <strain evidence="2">Cg-14</strain>
    </source>
</reference>
<dbReference type="HOGENOM" id="CLU_1749505_0_0_1"/>
<dbReference type="EMBL" id="AMYD01000639">
    <property type="protein sequence ID" value="EQB56900.1"/>
    <property type="molecule type" value="Genomic_DNA"/>
</dbReference>
<protein>
    <submittedName>
        <fullName evidence="1">Uncharacterized protein</fullName>
    </submittedName>
</protein>
<evidence type="ECO:0000313" key="1">
    <source>
        <dbReference type="EMBL" id="EQB56900.1"/>
    </source>
</evidence>
<organism evidence="1 2">
    <name type="scientific">Colletotrichum gloeosporioides (strain Cg-14)</name>
    <name type="common">Anthracnose fungus</name>
    <name type="synonym">Glomerella cingulata</name>
    <dbReference type="NCBI Taxonomy" id="1237896"/>
    <lineage>
        <taxon>Eukaryota</taxon>
        <taxon>Fungi</taxon>
        <taxon>Dikarya</taxon>
        <taxon>Ascomycota</taxon>
        <taxon>Pezizomycotina</taxon>
        <taxon>Sordariomycetes</taxon>
        <taxon>Hypocreomycetidae</taxon>
        <taxon>Glomerellales</taxon>
        <taxon>Glomerellaceae</taxon>
        <taxon>Colletotrichum</taxon>
        <taxon>Colletotrichum gloeosporioides species complex</taxon>
    </lineage>
</organism>
<dbReference type="AlphaFoldDB" id="T0M7D4"/>
<sequence length="149" mass="16154">MSLNFIASIVLNCTQDTQIATTTFTPPKPANINQTDTLANLDIGLPGAFAKKKAAKAKKIGILSLFSPIHESPNPLHLALCVSVASWLPGFLASWLPGFLASWLPGFLASWLHGFMASWLHGFMASWLHGFTTSWLPLHRPSALLFTGI</sequence>
<dbReference type="PANTHER" id="PTHR34723">
    <property type="entry name" value="PROTEIN CBG17025"/>
    <property type="match status" value="1"/>
</dbReference>
<name>T0M7D4_COLGC</name>
<accession>T0M7D4</accession>
<dbReference type="Proteomes" id="UP000015530">
    <property type="component" value="Unassembled WGS sequence"/>
</dbReference>
<evidence type="ECO:0000313" key="2">
    <source>
        <dbReference type="Proteomes" id="UP000015530"/>
    </source>
</evidence>